<protein>
    <submittedName>
        <fullName evidence="1">Uncharacterized protein</fullName>
    </submittedName>
</protein>
<proteinExistence type="predicted"/>
<dbReference type="EMBL" id="MN739147">
    <property type="protein sequence ID" value="QHS90801.1"/>
    <property type="molecule type" value="Genomic_DNA"/>
</dbReference>
<sequence length="127" mass="15052">MCGCSFHDFVELKAQRNACCEKYKCLTYITQGNYCGRCRRMRQKLCRDYHVYEHGCSPKDAIKEIIGRLKYEFVFDIIDMKSLKDGTWMKNKLRDIGHTQRLQKLYVIASGTLYSDQYKWLLSKAKI</sequence>
<name>A0A6C0BGE3_9ZZZZ</name>
<dbReference type="AlphaFoldDB" id="A0A6C0BGE3"/>
<reference evidence="1" key="1">
    <citation type="journal article" date="2020" name="Nature">
        <title>Giant virus diversity and host interactions through global metagenomics.</title>
        <authorList>
            <person name="Schulz F."/>
            <person name="Roux S."/>
            <person name="Paez-Espino D."/>
            <person name="Jungbluth S."/>
            <person name="Walsh D.A."/>
            <person name="Denef V.J."/>
            <person name="McMahon K.D."/>
            <person name="Konstantinidis K.T."/>
            <person name="Eloe-Fadrosh E.A."/>
            <person name="Kyrpides N.C."/>
            <person name="Woyke T."/>
        </authorList>
    </citation>
    <scope>NUCLEOTIDE SEQUENCE</scope>
    <source>
        <strain evidence="1">GVMAG-M-3300010354-11</strain>
    </source>
</reference>
<evidence type="ECO:0000313" key="1">
    <source>
        <dbReference type="EMBL" id="QHS90801.1"/>
    </source>
</evidence>
<organism evidence="1">
    <name type="scientific">viral metagenome</name>
    <dbReference type="NCBI Taxonomy" id="1070528"/>
    <lineage>
        <taxon>unclassified sequences</taxon>
        <taxon>metagenomes</taxon>
        <taxon>organismal metagenomes</taxon>
    </lineage>
</organism>
<accession>A0A6C0BGE3</accession>